<dbReference type="InterPro" id="IPR045749">
    <property type="entry name" value="DUF6090"/>
</dbReference>
<proteinExistence type="predicted"/>
<name>A0A506PBS2_9FLAO</name>
<sequence>MINFFRHLRLKLIEQDLTNKTVNSALVKSSIGTYFKYAIGEIILVVIGILIALQINNWNEQRKNISKEVQYLNSFKTDLLANKNELERVISKSEFTSKCSDSLLNHISGDSAYLYLNHIESMILASANFTVYQTFEGTVQDIIGSGTLDIIKNDSIRKAIGSWHANLKGIREWEKLDKDGSSEYYRFLQHNMPLFQLNTQEFILTESEKERLFNNQLFLNLILTRYRTPRILNENYKNELPRLNKLINLIDIELNN</sequence>
<gene>
    <name evidence="2" type="ORF">FJ651_14600</name>
</gene>
<keyword evidence="1" id="KW-0812">Transmembrane</keyword>
<reference evidence="2 3" key="1">
    <citation type="submission" date="2019-06" db="EMBL/GenBank/DDBJ databases">
        <title>Flavobacteriaceae Paucihalobacterium erythroidium CWB-1, complete genome.</title>
        <authorList>
            <person name="Wu S."/>
        </authorList>
    </citation>
    <scope>NUCLEOTIDE SEQUENCE [LARGE SCALE GENOMIC DNA]</scope>
    <source>
        <strain evidence="2 3">CWB-1</strain>
    </source>
</reference>
<accession>A0A506PBS2</accession>
<comment type="caution">
    <text evidence="2">The sequence shown here is derived from an EMBL/GenBank/DDBJ whole genome shotgun (WGS) entry which is preliminary data.</text>
</comment>
<dbReference type="RefSeq" id="WP_140991394.1">
    <property type="nucleotide sequence ID" value="NZ_VHIQ01000008.1"/>
</dbReference>
<keyword evidence="3" id="KW-1185">Reference proteome</keyword>
<protein>
    <submittedName>
        <fullName evidence="2">Uncharacterized protein</fullName>
    </submittedName>
</protein>
<organism evidence="2 3">
    <name type="scientific">Paucihalobacter ruber</name>
    <dbReference type="NCBI Taxonomy" id="2567861"/>
    <lineage>
        <taxon>Bacteria</taxon>
        <taxon>Pseudomonadati</taxon>
        <taxon>Bacteroidota</taxon>
        <taxon>Flavobacteriia</taxon>
        <taxon>Flavobacteriales</taxon>
        <taxon>Flavobacteriaceae</taxon>
        <taxon>Paucihalobacter</taxon>
    </lineage>
</organism>
<dbReference type="AlphaFoldDB" id="A0A506PBS2"/>
<dbReference type="Pfam" id="PF19578">
    <property type="entry name" value="DUF6090"/>
    <property type="match status" value="1"/>
</dbReference>
<keyword evidence="1" id="KW-1133">Transmembrane helix</keyword>
<evidence type="ECO:0000313" key="2">
    <source>
        <dbReference type="EMBL" id="TPV31421.1"/>
    </source>
</evidence>
<evidence type="ECO:0000313" key="3">
    <source>
        <dbReference type="Proteomes" id="UP000317332"/>
    </source>
</evidence>
<dbReference type="Proteomes" id="UP000317332">
    <property type="component" value="Unassembled WGS sequence"/>
</dbReference>
<keyword evidence="1" id="KW-0472">Membrane</keyword>
<evidence type="ECO:0000256" key="1">
    <source>
        <dbReference type="SAM" id="Phobius"/>
    </source>
</evidence>
<dbReference type="OrthoDB" id="821805at2"/>
<dbReference type="EMBL" id="VHIQ01000008">
    <property type="protein sequence ID" value="TPV31421.1"/>
    <property type="molecule type" value="Genomic_DNA"/>
</dbReference>
<feature type="transmembrane region" description="Helical" evidence="1">
    <location>
        <begin position="34"/>
        <end position="53"/>
    </location>
</feature>